<dbReference type="EC" id="2.1.1.297" evidence="2"/>
<dbReference type="GO" id="GO:0003676">
    <property type="term" value="F:nucleic acid binding"/>
    <property type="evidence" value="ECO:0007669"/>
    <property type="project" value="InterPro"/>
</dbReference>
<keyword evidence="2" id="KW-0489">Methyltransferase</keyword>
<dbReference type="RefSeq" id="WP_184825778.1">
    <property type="nucleotide sequence ID" value="NZ_JACHMM010000001.1"/>
</dbReference>
<dbReference type="CDD" id="cd02440">
    <property type="entry name" value="AdoMet_MTases"/>
    <property type="match status" value="1"/>
</dbReference>
<dbReference type="PANTHER" id="PTHR18895:SF74">
    <property type="entry name" value="MTRF1L RELEASE FACTOR GLUTAMINE METHYLTRANSFERASE"/>
    <property type="match status" value="1"/>
</dbReference>
<organism evidence="2 3">
    <name type="scientific">Jiangella mangrovi</name>
    <dbReference type="NCBI Taxonomy" id="1524084"/>
    <lineage>
        <taxon>Bacteria</taxon>
        <taxon>Bacillati</taxon>
        <taxon>Actinomycetota</taxon>
        <taxon>Actinomycetes</taxon>
        <taxon>Jiangellales</taxon>
        <taxon>Jiangellaceae</taxon>
        <taxon>Jiangella</taxon>
    </lineage>
</organism>
<accession>A0A7W9GTZ7</accession>
<dbReference type="InterPro" id="IPR002052">
    <property type="entry name" value="DNA_methylase_N6_adenine_CS"/>
</dbReference>
<evidence type="ECO:0000259" key="1">
    <source>
        <dbReference type="Pfam" id="PF05175"/>
    </source>
</evidence>
<dbReference type="PANTHER" id="PTHR18895">
    <property type="entry name" value="HEMK METHYLTRANSFERASE"/>
    <property type="match status" value="1"/>
</dbReference>
<gene>
    <name evidence="2" type="ORF">HD601_004597</name>
</gene>
<dbReference type="Pfam" id="PF05175">
    <property type="entry name" value="MTS"/>
    <property type="match status" value="1"/>
</dbReference>
<keyword evidence="2" id="KW-0808">Transferase</keyword>
<keyword evidence="3" id="KW-1185">Reference proteome</keyword>
<proteinExistence type="predicted"/>
<dbReference type="PROSITE" id="PS00092">
    <property type="entry name" value="N6_MTASE"/>
    <property type="match status" value="1"/>
</dbReference>
<dbReference type="InterPro" id="IPR007848">
    <property type="entry name" value="Small_mtfrase_dom"/>
</dbReference>
<dbReference type="InterPro" id="IPR050320">
    <property type="entry name" value="N5-glutamine_MTase"/>
</dbReference>
<evidence type="ECO:0000313" key="3">
    <source>
        <dbReference type="Proteomes" id="UP000542813"/>
    </source>
</evidence>
<dbReference type="SUPFAM" id="SSF53335">
    <property type="entry name" value="S-adenosyl-L-methionine-dependent methyltransferases"/>
    <property type="match status" value="1"/>
</dbReference>
<comment type="caution">
    <text evidence="2">The sequence shown here is derived from an EMBL/GenBank/DDBJ whole genome shotgun (WGS) entry which is preliminary data.</text>
</comment>
<dbReference type="GO" id="GO:0102559">
    <property type="term" value="F:peptide chain release factor N(5)-glutamine methyltransferase activity"/>
    <property type="evidence" value="ECO:0007669"/>
    <property type="project" value="UniProtKB-EC"/>
</dbReference>
<reference evidence="2 3" key="1">
    <citation type="submission" date="2020-08" db="EMBL/GenBank/DDBJ databases">
        <title>Sequencing the genomes of 1000 actinobacteria strains.</title>
        <authorList>
            <person name="Klenk H.-P."/>
        </authorList>
    </citation>
    <scope>NUCLEOTIDE SEQUENCE [LARGE SCALE GENOMIC DNA]</scope>
    <source>
        <strain evidence="2 3">DSM 102122</strain>
    </source>
</reference>
<name>A0A7W9GTZ7_9ACTN</name>
<dbReference type="Gene3D" id="3.40.50.150">
    <property type="entry name" value="Vaccinia Virus protein VP39"/>
    <property type="match status" value="1"/>
</dbReference>
<protein>
    <submittedName>
        <fullName evidence="2">Release factor glutamine methyltransferase</fullName>
        <ecNumber evidence="2">2.1.1.297</ecNumber>
    </submittedName>
</protein>
<feature type="domain" description="Methyltransferase small" evidence="1">
    <location>
        <begin position="41"/>
        <end position="126"/>
    </location>
</feature>
<dbReference type="InterPro" id="IPR029063">
    <property type="entry name" value="SAM-dependent_MTases_sf"/>
</dbReference>
<evidence type="ECO:0000313" key="2">
    <source>
        <dbReference type="EMBL" id="MBB5790022.1"/>
    </source>
</evidence>
<dbReference type="Proteomes" id="UP000542813">
    <property type="component" value="Unassembled WGS sequence"/>
</dbReference>
<dbReference type="GO" id="GO:0032259">
    <property type="term" value="P:methylation"/>
    <property type="evidence" value="ECO:0007669"/>
    <property type="project" value="UniProtKB-KW"/>
</dbReference>
<dbReference type="EMBL" id="JACHMM010000001">
    <property type="protein sequence ID" value="MBB5790022.1"/>
    <property type="molecule type" value="Genomic_DNA"/>
</dbReference>
<sequence>MTTDLAPRTAAFGALQIDYDARVLRPRPWTTAQSVWAAELLHDAPPGPVLELCAGAGQIGLLALTLAGSGRDLVLVDRDAVACGFARVNAARARPAGAVDVRWSSLRSALAPAERFALVIADPPWVPTASVARFPDDPASAIDGGPDGLTVAWTCLDVIASHLAPGGSAVVQLGTGEQVDRVAAQLAGDPASRLRVVGRRSYGSRGVLALVVGA</sequence>
<dbReference type="AlphaFoldDB" id="A0A7W9GTZ7"/>